<evidence type="ECO:0000313" key="6">
    <source>
        <dbReference type="Proteomes" id="UP000054977"/>
    </source>
</evidence>
<keyword evidence="6" id="KW-1185">Reference proteome</keyword>
<keyword evidence="2" id="KW-0645">Protease</keyword>
<reference evidence="5" key="1">
    <citation type="submission" date="2016-01" db="EMBL/GenBank/DDBJ databases">
        <authorList>
            <person name="Peeters C."/>
        </authorList>
    </citation>
    <scope>NUCLEOTIDE SEQUENCE [LARGE SCALE GENOMIC DNA]</scope>
    <source>
        <strain evidence="5">LMG 22934</strain>
    </source>
</reference>
<dbReference type="InterPro" id="IPR054613">
    <property type="entry name" value="Peptidase_S78_dom"/>
</dbReference>
<evidence type="ECO:0000256" key="2">
    <source>
        <dbReference type="ARBA" id="ARBA00022670"/>
    </source>
</evidence>
<name>A0A158GE18_9BURK</name>
<sequence length="187" mass="19911">MIRSAQEDVREISGIASTPTPDRYADVVDPLGVKFATPLPLLVAHDHTKGVGSVVLGAASKTGIAFKAVIARIEQPGPLNTLCDDAGAAVKLGLLRTVSIGFRPLESTPIQGGGLRFTRWEWLELSLVSIPAYPDAVITDARAMTPAEAEVERILAGERVLRLVVKRGPAIVVRLADLYSVSARGHE</sequence>
<proteinExistence type="predicted"/>
<evidence type="ECO:0000256" key="1">
    <source>
        <dbReference type="ARBA" id="ARBA00022612"/>
    </source>
</evidence>
<dbReference type="GO" id="GO:0008233">
    <property type="term" value="F:peptidase activity"/>
    <property type="evidence" value="ECO:0007669"/>
    <property type="project" value="UniProtKB-KW"/>
</dbReference>
<dbReference type="Proteomes" id="UP000054977">
    <property type="component" value="Unassembled WGS sequence"/>
</dbReference>
<evidence type="ECO:0000256" key="3">
    <source>
        <dbReference type="ARBA" id="ARBA00022801"/>
    </source>
</evidence>
<accession>A0A158GE18</accession>
<dbReference type="AlphaFoldDB" id="A0A158GE18"/>
<gene>
    <name evidence="5" type="ORF">AWB65_01826</name>
</gene>
<dbReference type="STRING" id="326474.AWB65_01826"/>
<evidence type="ECO:0000259" key="4">
    <source>
        <dbReference type="Pfam" id="PF04586"/>
    </source>
</evidence>
<organism evidence="5 6">
    <name type="scientific">Caballeronia humi</name>
    <dbReference type="NCBI Taxonomy" id="326474"/>
    <lineage>
        <taxon>Bacteria</taxon>
        <taxon>Pseudomonadati</taxon>
        <taxon>Pseudomonadota</taxon>
        <taxon>Betaproteobacteria</taxon>
        <taxon>Burkholderiales</taxon>
        <taxon>Burkholderiaceae</taxon>
        <taxon>Caballeronia</taxon>
    </lineage>
</organism>
<evidence type="ECO:0000313" key="5">
    <source>
        <dbReference type="EMBL" id="SAL29869.1"/>
    </source>
</evidence>
<keyword evidence="3" id="KW-0378">Hydrolase</keyword>
<dbReference type="Pfam" id="PF04586">
    <property type="entry name" value="Peptidase_S78"/>
    <property type="match status" value="1"/>
</dbReference>
<comment type="caution">
    <text evidence="5">The sequence shown here is derived from an EMBL/GenBank/DDBJ whole genome shotgun (WGS) entry which is preliminary data.</text>
</comment>
<keyword evidence="1" id="KW-1188">Viral release from host cell</keyword>
<dbReference type="EMBL" id="FCNW02000006">
    <property type="protein sequence ID" value="SAL29869.1"/>
    <property type="molecule type" value="Genomic_DNA"/>
</dbReference>
<dbReference type="GO" id="GO:0006508">
    <property type="term" value="P:proteolysis"/>
    <property type="evidence" value="ECO:0007669"/>
    <property type="project" value="UniProtKB-KW"/>
</dbReference>
<protein>
    <submittedName>
        <fullName evidence="5">Phage-like protein</fullName>
    </submittedName>
</protein>
<feature type="domain" description="Prohead serine protease" evidence="4">
    <location>
        <begin position="40"/>
        <end position="145"/>
    </location>
</feature>